<dbReference type="PROSITE" id="PS50112">
    <property type="entry name" value="PAS"/>
    <property type="match status" value="1"/>
</dbReference>
<keyword evidence="9" id="KW-0067">ATP-binding</keyword>
<organism evidence="16 17">
    <name type="scientific">Amorphus orientalis</name>
    <dbReference type="NCBI Taxonomy" id="649198"/>
    <lineage>
        <taxon>Bacteria</taxon>
        <taxon>Pseudomonadati</taxon>
        <taxon>Pseudomonadota</taxon>
        <taxon>Alphaproteobacteria</taxon>
        <taxon>Hyphomicrobiales</taxon>
        <taxon>Amorphaceae</taxon>
        <taxon>Amorphus</taxon>
    </lineage>
</organism>
<evidence type="ECO:0000256" key="12">
    <source>
        <dbReference type="ARBA" id="ARBA00059827"/>
    </source>
</evidence>
<dbReference type="PANTHER" id="PTHR43065">
    <property type="entry name" value="SENSOR HISTIDINE KINASE"/>
    <property type="match status" value="1"/>
</dbReference>
<dbReference type="Proteomes" id="UP001229244">
    <property type="component" value="Unassembled WGS sequence"/>
</dbReference>
<dbReference type="InterPro" id="IPR003594">
    <property type="entry name" value="HATPase_dom"/>
</dbReference>
<evidence type="ECO:0000256" key="6">
    <source>
        <dbReference type="ARBA" id="ARBA00022679"/>
    </source>
</evidence>
<dbReference type="GO" id="GO:0006355">
    <property type="term" value="P:regulation of DNA-templated transcription"/>
    <property type="evidence" value="ECO:0007669"/>
    <property type="project" value="InterPro"/>
</dbReference>
<evidence type="ECO:0000256" key="3">
    <source>
        <dbReference type="ARBA" id="ARBA00012438"/>
    </source>
</evidence>
<dbReference type="Gene3D" id="3.30.565.10">
    <property type="entry name" value="Histidine kinase-like ATPase, C-terminal domain"/>
    <property type="match status" value="1"/>
</dbReference>
<sequence>MRDEPGRNPSDSQAVSEARLLSVLDTAVDGIIVIDETGCVLIYNKACERMFGYRAEEIIGENVKAIMPPRYAHEHDDYIANYRRTGSAKIIGIGRRVEARHRDGTVFPVELSVGEAHTPQGRQFIGILRDDRPRESYEKRLAELQAELVHLARVNAMDEMGSAIAHELNQPLTAAMLYLQAATRRLRSDGEAEDPFALEVIGKAMREAERAASIIQRMRGFIEKRAPNRRSCHMATLVDEALELALVGGKGRNIEIVRDLDPELPAIPVDPIQIEQILVNLVRNAIEVVEGREHRRIEISGVVHEDGIRVSVADSGPGIHPDRLPDLFKAFSSNKSTGLGLGLAISRSIAQNHGGELSVDPGGGGRGACFRLDLPLHVDPSDDEAVD</sequence>
<dbReference type="Gene3D" id="6.10.250.2580">
    <property type="match status" value="1"/>
</dbReference>
<keyword evidence="11" id="KW-0902">Two-component regulatory system</keyword>
<comment type="function">
    <text evidence="12">Putative oxygen sensor; modulates the activity of FixJ, a transcriptional activator of nitrogen fixation fixK gene. FixL probably acts as a kinase that phosphorylates FixJ.</text>
</comment>
<dbReference type="InterPro" id="IPR000014">
    <property type="entry name" value="PAS"/>
</dbReference>
<evidence type="ECO:0000256" key="5">
    <source>
        <dbReference type="ARBA" id="ARBA00022617"/>
    </source>
</evidence>
<dbReference type="EMBL" id="JAUSUL010000002">
    <property type="protein sequence ID" value="MDQ0315301.1"/>
    <property type="molecule type" value="Genomic_DNA"/>
</dbReference>
<dbReference type="SMART" id="SM00091">
    <property type="entry name" value="PAS"/>
    <property type="match status" value="1"/>
</dbReference>
<dbReference type="EC" id="2.7.13.3" evidence="3"/>
<dbReference type="SUPFAM" id="SSF55785">
    <property type="entry name" value="PYP-like sensor domain (PAS domain)"/>
    <property type="match status" value="1"/>
</dbReference>
<dbReference type="AlphaFoldDB" id="A0AAE3VNI6"/>
<proteinExistence type="predicted"/>
<evidence type="ECO:0000313" key="16">
    <source>
        <dbReference type="EMBL" id="MDQ0315301.1"/>
    </source>
</evidence>
<dbReference type="InterPro" id="IPR005467">
    <property type="entry name" value="His_kinase_dom"/>
</dbReference>
<reference evidence="16" key="1">
    <citation type="submission" date="2023-07" db="EMBL/GenBank/DDBJ databases">
        <title>Genomic Encyclopedia of Type Strains, Phase IV (KMG-IV): sequencing the most valuable type-strain genomes for metagenomic binning, comparative biology and taxonomic classification.</title>
        <authorList>
            <person name="Goeker M."/>
        </authorList>
    </citation>
    <scope>NUCLEOTIDE SEQUENCE</scope>
    <source>
        <strain evidence="16">DSM 21202</strain>
    </source>
</reference>
<evidence type="ECO:0000259" key="14">
    <source>
        <dbReference type="PROSITE" id="PS50109"/>
    </source>
</evidence>
<feature type="domain" description="PAS" evidence="15">
    <location>
        <begin position="16"/>
        <end position="69"/>
    </location>
</feature>
<keyword evidence="4" id="KW-0597">Phosphoprotein</keyword>
<dbReference type="InterPro" id="IPR036890">
    <property type="entry name" value="HATPase_C_sf"/>
</dbReference>
<accession>A0AAE3VNI6</accession>
<dbReference type="InterPro" id="IPR004358">
    <property type="entry name" value="Sig_transdc_His_kin-like_C"/>
</dbReference>
<dbReference type="InterPro" id="IPR036097">
    <property type="entry name" value="HisK_dim/P_sf"/>
</dbReference>
<evidence type="ECO:0000256" key="9">
    <source>
        <dbReference type="ARBA" id="ARBA00022840"/>
    </source>
</evidence>
<keyword evidence="6 16" id="KW-0808">Transferase</keyword>
<protein>
    <recommendedName>
        <fullName evidence="13">Sensor protein FixL</fullName>
        <ecNumber evidence="3">2.7.13.3</ecNumber>
    </recommendedName>
</protein>
<comment type="catalytic activity">
    <reaction evidence="1">
        <text>ATP + protein L-histidine = ADP + protein N-phospho-L-histidine.</text>
        <dbReference type="EC" id="2.7.13.3"/>
    </reaction>
</comment>
<evidence type="ECO:0000256" key="1">
    <source>
        <dbReference type="ARBA" id="ARBA00000085"/>
    </source>
</evidence>
<dbReference type="Pfam" id="PF00512">
    <property type="entry name" value="HisKA"/>
    <property type="match status" value="1"/>
</dbReference>
<dbReference type="InterPro" id="IPR035965">
    <property type="entry name" value="PAS-like_dom_sf"/>
</dbReference>
<feature type="domain" description="Histidine kinase" evidence="14">
    <location>
        <begin position="163"/>
        <end position="378"/>
    </location>
</feature>
<dbReference type="PRINTS" id="PR00344">
    <property type="entry name" value="BCTRLSENSOR"/>
</dbReference>
<keyword evidence="5" id="KW-0479">Metal-binding</keyword>
<dbReference type="Pfam" id="PF02518">
    <property type="entry name" value="HATPase_c"/>
    <property type="match status" value="1"/>
</dbReference>
<gene>
    <name evidence="16" type="ORF">J2S73_001758</name>
</gene>
<name>A0AAE3VNI6_9HYPH</name>
<dbReference type="SUPFAM" id="SSF55874">
    <property type="entry name" value="ATPase domain of HSP90 chaperone/DNA topoisomerase II/histidine kinase"/>
    <property type="match status" value="1"/>
</dbReference>
<dbReference type="PROSITE" id="PS50109">
    <property type="entry name" value="HIS_KIN"/>
    <property type="match status" value="1"/>
</dbReference>
<evidence type="ECO:0000256" key="13">
    <source>
        <dbReference type="ARBA" id="ARBA00070616"/>
    </source>
</evidence>
<evidence type="ECO:0000313" key="17">
    <source>
        <dbReference type="Proteomes" id="UP001229244"/>
    </source>
</evidence>
<evidence type="ECO:0000256" key="7">
    <source>
        <dbReference type="ARBA" id="ARBA00022741"/>
    </source>
</evidence>
<evidence type="ECO:0000256" key="2">
    <source>
        <dbReference type="ARBA" id="ARBA00001971"/>
    </source>
</evidence>
<dbReference type="SUPFAM" id="SSF47384">
    <property type="entry name" value="Homodimeric domain of signal transducing histidine kinase"/>
    <property type="match status" value="1"/>
</dbReference>
<evidence type="ECO:0000256" key="8">
    <source>
        <dbReference type="ARBA" id="ARBA00022777"/>
    </source>
</evidence>
<dbReference type="CDD" id="cd00082">
    <property type="entry name" value="HisKA"/>
    <property type="match status" value="1"/>
</dbReference>
<dbReference type="Pfam" id="PF00989">
    <property type="entry name" value="PAS"/>
    <property type="match status" value="1"/>
</dbReference>
<evidence type="ECO:0000256" key="4">
    <source>
        <dbReference type="ARBA" id="ARBA00022553"/>
    </source>
</evidence>
<evidence type="ECO:0000256" key="11">
    <source>
        <dbReference type="ARBA" id="ARBA00023012"/>
    </source>
</evidence>
<dbReference type="GO" id="GO:0000155">
    <property type="term" value="F:phosphorelay sensor kinase activity"/>
    <property type="evidence" value="ECO:0007669"/>
    <property type="project" value="InterPro"/>
</dbReference>
<keyword evidence="17" id="KW-1185">Reference proteome</keyword>
<dbReference type="Gene3D" id="3.30.450.20">
    <property type="entry name" value="PAS domain"/>
    <property type="match status" value="1"/>
</dbReference>
<dbReference type="SMART" id="SM00387">
    <property type="entry name" value="HATPase_c"/>
    <property type="match status" value="1"/>
</dbReference>
<dbReference type="FunFam" id="3.30.450.20:FF:000060">
    <property type="entry name" value="Sensor protein FixL"/>
    <property type="match status" value="1"/>
</dbReference>
<dbReference type="NCBIfam" id="TIGR00229">
    <property type="entry name" value="sensory_box"/>
    <property type="match status" value="1"/>
</dbReference>
<keyword evidence="8 16" id="KW-0418">Kinase</keyword>
<comment type="caution">
    <text evidence="16">The sequence shown here is derived from an EMBL/GenBank/DDBJ whole genome shotgun (WGS) entry which is preliminary data.</text>
</comment>
<evidence type="ECO:0000259" key="15">
    <source>
        <dbReference type="PROSITE" id="PS50112"/>
    </source>
</evidence>
<keyword evidence="7" id="KW-0547">Nucleotide-binding</keyword>
<dbReference type="InterPro" id="IPR013767">
    <property type="entry name" value="PAS_fold"/>
</dbReference>
<dbReference type="CDD" id="cd00130">
    <property type="entry name" value="PAS"/>
    <property type="match status" value="1"/>
</dbReference>
<dbReference type="SMART" id="SM00388">
    <property type="entry name" value="HisKA"/>
    <property type="match status" value="1"/>
</dbReference>
<dbReference type="InterPro" id="IPR003661">
    <property type="entry name" value="HisK_dim/P_dom"/>
</dbReference>
<dbReference type="RefSeq" id="WP_306885135.1">
    <property type="nucleotide sequence ID" value="NZ_JAUSUL010000002.1"/>
</dbReference>
<dbReference type="GO" id="GO:0005524">
    <property type="term" value="F:ATP binding"/>
    <property type="evidence" value="ECO:0007669"/>
    <property type="project" value="UniProtKB-KW"/>
</dbReference>
<comment type="cofactor">
    <cofactor evidence="2">
        <name>heme</name>
        <dbReference type="ChEBI" id="CHEBI:30413"/>
    </cofactor>
</comment>
<dbReference type="PANTHER" id="PTHR43065:SF10">
    <property type="entry name" value="PEROXIDE STRESS-ACTIVATED HISTIDINE KINASE MAK3"/>
    <property type="match status" value="1"/>
</dbReference>
<dbReference type="Gene3D" id="1.10.287.130">
    <property type="match status" value="1"/>
</dbReference>
<keyword evidence="10" id="KW-0408">Iron</keyword>
<evidence type="ECO:0000256" key="10">
    <source>
        <dbReference type="ARBA" id="ARBA00023004"/>
    </source>
</evidence>
<keyword evidence="5" id="KW-0349">Heme</keyword>